<dbReference type="Proteomes" id="UP001500238">
    <property type="component" value="Unassembled WGS sequence"/>
</dbReference>
<dbReference type="Gene3D" id="2.115.10.20">
    <property type="entry name" value="Glycosyl hydrolase domain, family 43"/>
    <property type="match status" value="1"/>
</dbReference>
<keyword evidence="2" id="KW-1185">Reference proteome</keyword>
<name>A0ABN1HN39_9SPHN</name>
<accession>A0ABN1HN39</accession>
<gene>
    <name evidence="1" type="ORF">GCM10009102_05650</name>
</gene>
<dbReference type="SUPFAM" id="SSF75005">
    <property type="entry name" value="Arabinanase/levansucrase/invertase"/>
    <property type="match status" value="2"/>
</dbReference>
<sequence length="409" mass="44735">MGSFDLMNLRSIRRLPVGPAMTSGIAAIAMLFTPLAAAGQSGPVASPVREPVPVIGPKAFIDYFMPTPVLRPLSATAWGAREVGRRDVANGLEDATMKRWNYWDGPILRGRDGRYRMFASRWDQADGHGAWPRSNAVIAISDALLGPYRDQGLAWPADRGGMGHNITPLRLPDGRYAVVASETRTGDVFVSATIDGPWRRLGTITVDQSGVASLETPGDMPDHGTPKPWHGSNISLIVRPDGAFEIIQRSGQILVSRTGILGPYKVMGDSIYRGLPGLPQDDLRAYEDPAIWYSGGRYHVIVNHWRDRRAYHLISCDGIANWQVQGLAYHPEADVIRYTDGTINHWNKLERPAAFIENGHVRAISFSVIDIAKERQTGDNRHGSKVIVVPFDGAAMDRDLTKAIGGCGA</sequence>
<dbReference type="EMBL" id="BAAAES010000004">
    <property type="protein sequence ID" value="GAA0660037.1"/>
    <property type="molecule type" value="Genomic_DNA"/>
</dbReference>
<evidence type="ECO:0000313" key="1">
    <source>
        <dbReference type="EMBL" id="GAA0660037.1"/>
    </source>
</evidence>
<comment type="caution">
    <text evidence="1">The sequence shown here is derived from an EMBL/GenBank/DDBJ whole genome shotgun (WGS) entry which is preliminary data.</text>
</comment>
<organism evidence="1 2">
    <name type="scientific">Sphingomonas insulae</name>
    <dbReference type="NCBI Taxonomy" id="424800"/>
    <lineage>
        <taxon>Bacteria</taxon>
        <taxon>Pseudomonadati</taxon>
        <taxon>Pseudomonadota</taxon>
        <taxon>Alphaproteobacteria</taxon>
        <taxon>Sphingomonadales</taxon>
        <taxon>Sphingomonadaceae</taxon>
        <taxon>Sphingomonas</taxon>
    </lineage>
</organism>
<protein>
    <submittedName>
        <fullName evidence="1">Uncharacterized protein</fullName>
    </submittedName>
</protein>
<dbReference type="InterPro" id="IPR023296">
    <property type="entry name" value="Glyco_hydro_beta-prop_sf"/>
</dbReference>
<proteinExistence type="predicted"/>
<reference evidence="1 2" key="1">
    <citation type="journal article" date="2019" name="Int. J. Syst. Evol. Microbiol.">
        <title>The Global Catalogue of Microorganisms (GCM) 10K type strain sequencing project: providing services to taxonomists for standard genome sequencing and annotation.</title>
        <authorList>
            <consortium name="The Broad Institute Genomics Platform"/>
            <consortium name="The Broad Institute Genome Sequencing Center for Infectious Disease"/>
            <person name="Wu L."/>
            <person name="Ma J."/>
        </authorList>
    </citation>
    <scope>NUCLEOTIDE SEQUENCE [LARGE SCALE GENOMIC DNA]</scope>
    <source>
        <strain evidence="1 2">JCM 14603</strain>
    </source>
</reference>
<evidence type="ECO:0000313" key="2">
    <source>
        <dbReference type="Proteomes" id="UP001500238"/>
    </source>
</evidence>
<dbReference type="CDD" id="cd08994">
    <property type="entry name" value="GH43_62_32_68_117_130-like"/>
    <property type="match status" value="1"/>
</dbReference>